<reference evidence="5 6" key="1">
    <citation type="submission" date="2015-03" db="EMBL/GenBank/DDBJ databases">
        <title>Draft genome sequence of Elstera litoralis.</title>
        <authorList>
            <person name="Rahalkar M.C."/>
            <person name="Dhakephalkar P.K."/>
            <person name="Pore S.D."/>
            <person name="Arora P."/>
            <person name="Kapse N.G."/>
            <person name="Pandit P.S."/>
        </authorList>
    </citation>
    <scope>NUCLEOTIDE SEQUENCE [LARGE SCALE GENOMIC DNA]</scope>
    <source>
        <strain evidence="5 6">Dia-1</strain>
    </source>
</reference>
<dbReference type="RefSeq" id="WP_045774812.1">
    <property type="nucleotide sequence ID" value="NZ_LAJY01000088.1"/>
</dbReference>
<evidence type="ECO:0000256" key="1">
    <source>
        <dbReference type="ARBA" id="ARBA00022603"/>
    </source>
</evidence>
<dbReference type="OrthoDB" id="9816072at2"/>
<protein>
    <recommendedName>
        <fullName evidence="4">Methyltransferase small domain-containing protein</fullName>
    </recommendedName>
</protein>
<feature type="domain" description="Methyltransferase small" evidence="4">
    <location>
        <begin position="1"/>
        <end position="152"/>
    </location>
</feature>
<feature type="non-terminal residue" evidence="5">
    <location>
        <position position="1"/>
    </location>
</feature>
<evidence type="ECO:0000256" key="3">
    <source>
        <dbReference type="ARBA" id="ARBA00022691"/>
    </source>
</evidence>
<dbReference type="EMBL" id="LAJY01000088">
    <property type="protein sequence ID" value="KJV10499.1"/>
    <property type="molecule type" value="Genomic_DNA"/>
</dbReference>
<gene>
    <name evidence="5" type="ORF">VZ95_04495</name>
</gene>
<sequence>IDAGSALLAAHLPASLAGVVADLGCGWGYLSAEILARCPGVTRIDAVDADSRAVALARQNLTDPRVSVRWADATQPHGVAQWDAVVMNPPFHQGRAAVPDLGKGFIRAAAHGLKPGGKLLLVANRSLPYEADLEAEFKSWRSLLDQDGFKLLEATR</sequence>
<keyword evidence="1" id="KW-0489">Methyltransferase</keyword>
<evidence type="ECO:0000259" key="4">
    <source>
        <dbReference type="Pfam" id="PF05175"/>
    </source>
</evidence>
<name>A0A0F3IY16_9PROT</name>
<dbReference type="PANTHER" id="PTHR47816:SF4">
    <property type="entry name" value="RIBOSOMAL RNA SMALL SUBUNIT METHYLTRANSFERASE C"/>
    <property type="match status" value="1"/>
</dbReference>
<accession>A0A0F3IY16</accession>
<keyword evidence="3" id="KW-0949">S-adenosyl-L-methionine</keyword>
<dbReference type="Gene3D" id="3.40.50.150">
    <property type="entry name" value="Vaccinia Virus protein VP39"/>
    <property type="match status" value="1"/>
</dbReference>
<dbReference type="GO" id="GO:0008757">
    <property type="term" value="F:S-adenosylmethionine-dependent methyltransferase activity"/>
    <property type="evidence" value="ECO:0007669"/>
    <property type="project" value="InterPro"/>
</dbReference>
<dbReference type="AlphaFoldDB" id="A0A0F3IY16"/>
<dbReference type="PANTHER" id="PTHR47816">
    <property type="entry name" value="RIBOSOMAL RNA SMALL SUBUNIT METHYLTRANSFERASE C"/>
    <property type="match status" value="1"/>
</dbReference>
<evidence type="ECO:0000313" key="5">
    <source>
        <dbReference type="EMBL" id="KJV10499.1"/>
    </source>
</evidence>
<evidence type="ECO:0000313" key="6">
    <source>
        <dbReference type="Proteomes" id="UP000033774"/>
    </source>
</evidence>
<keyword evidence="2" id="KW-0808">Transferase</keyword>
<comment type="caution">
    <text evidence="5">The sequence shown here is derived from an EMBL/GenBank/DDBJ whole genome shotgun (WGS) entry which is preliminary data.</text>
</comment>
<dbReference type="SUPFAM" id="SSF53335">
    <property type="entry name" value="S-adenosyl-L-methionine-dependent methyltransferases"/>
    <property type="match status" value="1"/>
</dbReference>
<dbReference type="GO" id="GO:0032259">
    <property type="term" value="P:methylation"/>
    <property type="evidence" value="ECO:0007669"/>
    <property type="project" value="UniProtKB-KW"/>
</dbReference>
<organism evidence="5 6">
    <name type="scientific">Elstera litoralis</name>
    <dbReference type="NCBI Taxonomy" id="552518"/>
    <lineage>
        <taxon>Bacteria</taxon>
        <taxon>Pseudomonadati</taxon>
        <taxon>Pseudomonadota</taxon>
        <taxon>Alphaproteobacteria</taxon>
        <taxon>Rhodospirillales</taxon>
        <taxon>Rhodospirillaceae</taxon>
        <taxon>Elstera</taxon>
    </lineage>
</organism>
<dbReference type="InterPro" id="IPR007848">
    <property type="entry name" value="Small_mtfrase_dom"/>
</dbReference>
<dbReference type="Pfam" id="PF05175">
    <property type="entry name" value="MTS"/>
    <property type="match status" value="1"/>
</dbReference>
<proteinExistence type="predicted"/>
<dbReference type="InterPro" id="IPR029063">
    <property type="entry name" value="SAM-dependent_MTases_sf"/>
</dbReference>
<dbReference type="Proteomes" id="UP000033774">
    <property type="component" value="Unassembled WGS sequence"/>
</dbReference>
<dbReference type="CDD" id="cd02440">
    <property type="entry name" value="AdoMet_MTases"/>
    <property type="match status" value="1"/>
</dbReference>
<dbReference type="InterPro" id="IPR046977">
    <property type="entry name" value="RsmC/RlmG"/>
</dbReference>
<keyword evidence="6" id="KW-1185">Reference proteome</keyword>
<evidence type="ECO:0000256" key="2">
    <source>
        <dbReference type="ARBA" id="ARBA00022679"/>
    </source>
</evidence>